<name>A0A1G7UHS1_9FIRM</name>
<dbReference type="Proteomes" id="UP000198656">
    <property type="component" value="Unassembled WGS sequence"/>
</dbReference>
<dbReference type="AlphaFoldDB" id="A0A1G7UHS1"/>
<proteinExistence type="predicted"/>
<accession>A0A1G7UHS1</accession>
<dbReference type="RefSeq" id="WP_092330268.1">
    <property type="nucleotide sequence ID" value="NZ_FNCP01000003.1"/>
</dbReference>
<organism evidence="1 2">
    <name type="scientific">Desulfosporosinus hippei DSM 8344</name>
    <dbReference type="NCBI Taxonomy" id="1121419"/>
    <lineage>
        <taxon>Bacteria</taxon>
        <taxon>Bacillati</taxon>
        <taxon>Bacillota</taxon>
        <taxon>Clostridia</taxon>
        <taxon>Eubacteriales</taxon>
        <taxon>Desulfitobacteriaceae</taxon>
        <taxon>Desulfosporosinus</taxon>
    </lineage>
</organism>
<evidence type="ECO:0008006" key="3">
    <source>
        <dbReference type="Google" id="ProtNLM"/>
    </source>
</evidence>
<dbReference type="SUPFAM" id="SSF160945">
    <property type="entry name" value="PH0156-like"/>
    <property type="match status" value="1"/>
</dbReference>
<gene>
    <name evidence="1" type="ORF">SAMN05443529_103143</name>
</gene>
<evidence type="ECO:0000313" key="1">
    <source>
        <dbReference type="EMBL" id="SDG46888.1"/>
    </source>
</evidence>
<dbReference type="EMBL" id="FNCP01000003">
    <property type="protein sequence ID" value="SDG46888.1"/>
    <property type="molecule type" value="Genomic_DNA"/>
</dbReference>
<keyword evidence="2" id="KW-1185">Reference proteome</keyword>
<dbReference type="OrthoDB" id="2042612at2"/>
<protein>
    <recommendedName>
        <fullName evidence="3">DUF4276 family protein</fullName>
    </recommendedName>
</protein>
<sequence length="204" mass="23220">MSKVIVIFIEGETEIDFYNRLIRQLHSFAPEQRFRVDELIIRNLKGIGNYKNRAKRVLKEIMSSRNAGINYTVVLCYDTDVFDFSANPPVVWSEVEQQLKASGANKIIHVKAKRSIEDWFLYDVKGVLRYLRLPETSKIPKTGGADTIKALFKKAGKVYIKGSATKGFVETLDIKVIMTLICHDLKKLCKELGIKCSSDKCRGN</sequence>
<reference evidence="2" key="1">
    <citation type="submission" date="2016-10" db="EMBL/GenBank/DDBJ databases">
        <authorList>
            <person name="Varghese N."/>
            <person name="Submissions S."/>
        </authorList>
    </citation>
    <scope>NUCLEOTIDE SEQUENCE [LARGE SCALE GENOMIC DNA]</scope>
    <source>
        <strain evidence="2">DSM 8344</strain>
    </source>
</reference>
<evidence type="ECO:0000313" key="2">
    <source>
        <dbReference type="Proteomes" id="UP000198656"/>
    </source>
</evidence>